<organism evidence="1 2">
    <name type="scientific">Triparma retinervis</name>
    <dbReference type="NCBI Taxonomy" id="2557542"/>
    <lineage>
        <taxon>Eukaryota</taxon>
        <taxon>Sar</taxon>
        <taxon>Stramenopiles</taxon>
        <taxon>Ochrophyta</taxon>
        <taxon>Bolidophyceae</taxon>
        <taxon>Parmales</taxon>
        <taxon>Triparmaceae</taxon>
        <taxon>Triparma</taxon>
    </lineage>
</organism>
<proteinExistence type="predicted"/>
<dbReference type="AlphaFoldDB" id="A0A9W7DPQ2"/>
<comment type="caution">
    <text evidence="1">The sequence shown here is derived from an EMBL/GenBank/DDBJ whole genome shotgun (WGS) entry which is preliminary data.</text>
</comment>
<accession>A0A9W7DPQ2</accession>
<evidence type="ECO:0000313" key="1">
    <source>
        <dbReference type="EMBL" id="GMH51574.1"/>
    </source>
</evidence>
<name>A0A9W7DPQ2_9STRA</name>
<gene>
    <name evidence="1" type="ORF">TrRE_jg12334</name>
</gene>
<dbReference type="EMBL" id="BRXZ01000708">
    <property type="protein sequence ID" value="GMH51574.1"/>
    <property type="molecule type" value="Genomic_DNA"/>
</dbReference>
<protein>
    <submittedName>
        <fullName evidence="1">Uncharacterized protein</fullName>
    </submittedName>
</protein>
<evidence type="ECO:0000313" key="2">
    <source>
        <dbReference type="Proteomes" id="UP001165082"/>
    </source>
</evidence>
<sequence length="108" mass="12492">MVEHEPVCSLDDVMKDLNDLWLEVVELLFPPIETRKRTNSTEKLVKKKRHLFLKESSVSVDPSVDTWDTCSMGDKSMDSYDYISGKWRRSNTRNERDVLDATGGKVEL</sequence>
<dbReference type="OrthoDB" id="10355728at2759"/>
<dbReference type="Proteomes" id="UP001165082">
    <property type="component" value="Unassembled WGS sequence"/>
</dbReference>
<keyword evidence="2" id="KW-1185">Reference proteome</keyword>
<reference evidence="1" key="1">
    <citation type="submission" date="2022-07" db="EMBL/GenBank/DDBJ databases">
        <title>Genome analysis of Parmales, a sister group of diatoms, reveals the evolutionary specialization of diatoms from phago-mixotrophs to photoautotrophs.</title>
        <authorList>
            <person name="Ban H."/>
            <person name="Sato S."/>
            <person name="Yoshikawa S."/>
            <person name="Kazumasa Y."/>
            <person name="Nakamura Y."/>
            <person name="Ichinomiya M."/>
            <person name="Saitoh K."/>
            <person name="Sato N."/>
            <person name="Blanc-Mathieu R."/>
            <person name="Endo H."/>
            <person name="Kuwata A."/>
            <person name="Ogata H."/>
        </authorList>
    </citation>
    <scope>NUCLEOTIDE SEQUENCE</scope>
</reference>